<dbReference type="SMART" id="SM00389">
    <property type="entry name" value="HOX"/>
    <property type="match status" value="1"/>
</dbReference>
<dbReference type="STRING" id="425264.A0A3G2S2M4"/>
<dbReference type="PANTHER" id="PTHR46255:SF3">
    <property type="entry name" value="HOMEOBOX DOMAIN-CONTAINING PROTEIN"/>
    <property type="match status" value="1"/>
</dbReference>
<dbReference type="GO" id="GO:0000981">
    <property type="term" value="F:DNA-binding transcription factor activity, RNA polymerase II-specific"/>
    <property type="evidence" value="ECO:0007669"/>
    <property type="project" value="TreeGrafter"/>
</dbReference>
<evidence type="ECO:0000313" key="5">
    <source>
        <dbReference type="EMBL" id="AYO41679.1"/>
    </source>
</evidence>
<keyword evidence="1 2" id="KW-0238">DNA-binding</keyword>
<evidence type="ECO:0000256" key="2">
    <source>
        <dbReference type="RuleBase" id="RU000682"/>
    </source>
</evidence>
<protein>
    <submittedName>
        <fullName evidence="5">Homeobox protein HD-3</fullName>
    </submittedName>
</protein>
<dbReference type="Gene3D" id="1.10.10.60">
    <property type="entry name" value="Homeodomain-like"/>
    <property type="match status" value="1"/>
</dbReference>
<dbReference type="InterPro" id="IPR001356">
    <property type="entry name" value="HD"/>
</dbReference>
<keyword evidence="1 2" id="KW-0371">Homeobox</keyword>
<accession>A0A3G2S2M4</accession>
<reference evidence="5 6" key="1">
    <citation type="submission" date="2018-10" db="EMBL/GenBank/DDBJ databases">
        <title>Complete genome sequence of Malassezia restricta CBS 7877.</title>
        <authorList>
            <person name="Morand S.C."/>
            <person name="Bertignac M."/>
            <person name="Iltis A."/>
            <person name="Kolder I."/>
            <person name="Pirovano W."/>
            <person name="Jourdain R."/>
            <person name="Clavaud C."/>
        </authorList>
    </citation>
    <scope>NUCLEOTIDE SEQUENCE [LARGE SCALE GENOMIC DNA]</scope>
    <source>
        <strain evidence="5 6">CBS 7877</strain>
    </source>
</reference>
<dbReference type="Pfam" id="PF00046">
    <property type="entry name" value="Homeodomain"/>
    <property type="match status" value="1"/>
</dbReference>
<keyword evidence="1 2" id="KW-0539">Nucleus</keyword>
<feature type="compositionally biased region" description="Polar residues" evidence="3">
    <location>
        <begin position="45"/>
        <end position="57"/>
    </location>
</feature>
<dbReference type="SUPFAM" id="SSF46689">
    <property type="entry name" value="Homeodomain-like"/>
    <property type="match status" value="1"/>
</dbReference>
<evidence type="ECO:0000256" key="3">
    <source>
        <dbReference type="SAM" id="MobiDB-lite"/>
    </source>
</evidence>
<feature type="region of interest" description="Disordered" evidence="3">
    <location>
        <begin position="136"/>
        <end position="159"/>
    </location>
</feature>
<dbReference type="OrthoDB" id="6159439at2759"/>
<feature type="compositionally biased region" description="Polar residues" evidence="3">
    <location>
        <begin position="144"/>
        <end position="159"/>
    </location>
</feature>
<dbReference type="InterPro" id="IPR052631">
    <property type="entry name" value="Paired_homeobox_Bicoid"/>
</dbReference>
<sequence>MKSDIPANSYPYDDLQNKESPNYAGSVSSEASSDNASVDHGAEESYSSTPQNNQSKGNGKRARKLLTEEQSRVLHDLLRRTSFPSTQVRQEVAAQLGLSPRKVQVFFQNKRQKQRKKSTLSMPTQVKMTESQRMLQARSAEASPVQQNDTYPRNLSPLSQTQLHGDIRDVTPSVSLNTNTSPPSIQHYHPPQSLPFKWPHSYSEPRRAFERPYWHESRYDRKDFNASGFFKASPDLTTSRSTPPYTRELYMNQNASRILPPIVSNIRTSNTKLPSIDEVVSRAPY</sequence>
<dbReference type="AlphaFoldDB" id="A0A3G2S2M4"/>
<proteinExistence type="predicted"/>
<dbReference type="VEuPathDB" id="FungiDB:DNF11_0729"/>
<dbReference type="InterPro" id="IPR009057">
    <property type="entry name" value="Homeodomain-like_sf"/>
</dbReference>
<dbReference type="PANTHER" id="PTHR46255">
    <property type="entry name" value="SHORT STATURE HOMEOBOX"/>
    <property type="match status" value="1"/>
</dbReference>
<name>A0A3G2S2M4_MALR7</name>
<feature type="DNA-binding region" description="Homeobox" evidence="1">
    <location>
        <begin position="59"/>
        <end position="118"/>
    </location>
</feature>
<evidence type="ECO:0000259" key="4">
    <source>
        <dbReference type="PROSITE" id="PS50071"/>
    </source>
</evidence>
<keyword evidence="6" id="KW-1185">Reference proteome</keyword>
<evidence type="ECO:0000256" key="1">
    <source>
        <dbReference type="PROSITE-ProRule" id="PRU00108"/>
    </source>
</evidence>
<gene>
    <name evidence="5" type="primary">HD-3</name>
    <name evidence="5" type="ORF">DNF11_0729</name>
</gene>
<dbReference type="CDD" id="cd00086">
    <property type="entry name" value="homeodomain"/>
    <property type="match status" value="1"/>
</dbReference>
<organism evidence="5 6">
    <name type="scientific">Malassezia restricta (strain ATCC 96810 / NBRC 103918 / CBS 7877)</name>
    <name type="common">Seborrheic dermatitis infection agent</name>
    <dbReference type="NCBI Taxonomy" id="425264"/>
    <lineage>
        <taxon>Eukaryota</taxon>
        <taxon>Fungi</taxon>
        <taxon>Dikarya</taxon>
        <taxon>Basidiomycota</taxon>
        <taxon>Ustilaginomycotina</taxon>
        <taxon>Malasseziomycetes</taxon>
        <taxon>Malasseziales</taxon>
        <taxon>Malasseziaceae</taxon>
        <taxon>Malassezia</taxon>
    </lineage>
</organism>
<feature type="domain" description="Homeobox" evidence="4">
    <location>
        <begin position="57"/>
        <end position="117"/>
    </location>
</feature>
<feature type="region of interest" description="Disordered" evidence="3">
    <location>
        <begin position="1"/>
        <end position="63"/>
    </location>
</feature>
<dbReference type="GO" id="GO:1990837">
    <property type="term" value="F:sequence-specific double-stranded DNA binding"/>
    <property type="evidence" value="ECO:0007669"/>
    <property type="project" value="TreeGrafter"/>
</dbReference>
<dbReference type="Proteomes" id="UP000269793">
    <property type="component" value="Chromosome I"/>
</dbReference>
<comment type="subcellular location">
    <subcellularLocation>
        <location evidence="1 2">Nucleus</location>
    </subcellularLocation>
</comment>
<dbReference type="EMBL" id="CP033148">
    <property type="protein sequence ID" value="AYO41679.1"/>
    <property type="molecule type" value="Genomic_DNA"/>
</dbReference>
<dbReference type="PROSITE" id="PS50071">
    <property type="entry name" value="HOMEOBOX_2"/>
    <property type="match status" value="1"/>
</dbReference>
<feature type="compositionally biased region" description="Low complexity" evidence="3">
    <location>
        <begin position="26"/>
        <end position="39"/>
    </location>
</feature>
<evidence type="ECO:0000313" key="6">
    <source>
        <dbReference type="Proteomes" id="UP000269793"/>
    </source>
</evidence>
<dbReference type="GO" id="GO:0005634">
    <property type="term" value="C:nucleus"/>
    <property type="evidence" value="ECO:0007669"/>
    <property type="project" value="UniProtKB-SubCell"/>
</dbReference>